<evidence type="ECO:0000256" key="1">
    <source>
        <dbReference type="ARBA" id="ARBA00006739"/>
    </source>
</evidence>
<comment type="caution">
    <text evidence="5">The sequence shown here is derived from an EMBL/GenBank/DDBJ whole genome shotgun (WGS) entry which is preliminary data.</text>
</comment>
<dbReference type="RefSeq" id="WP_069321739.1">
    <property type="nucleotide sequence ID" value="NZ_MDDS01000068.1"/>
</dbReference>
<evidence type="ECO:0000256" key="2">
    <source>
        <dbReference type="ARBA" id="ARBA00022676"/>
    </source>
</evidence>
<dbReference type="Pfam" id="PF00535">
    <property type="entry name" value="Glycos_transf_2"/>
    <property type="match status" value="1"/>
</dbReference>
<name>A0A1E3LRW9_9SPHN</name>
<dbReference type="AlphaFoldDB" id="A0A1E3LRW9"/>
<sequence length="306" mass="33137">MTPIAVCIVSFRDPEQIVTCLDALGQSDFAEFEVVICENGGEAAFDALVAALPPTMPGGQPITPINAGANLGYAGGVNVCMRARPDARGWWVLNPDTMVERAALGALVRRLDRGDCHAVGGTLYHPGGMVQGYGGQWRPALARAVSIGYGSSIDTPPDVAGVERSMNYLLGASMLIGRDFLATTGPMREDYFLYAEEVEWCLRGLSRGMRLGLAPDARICHGQGGTTGSANAVRDRPRLPVYMDERNKLLVVRDTTPAWLPIAIPASFIMALLRFARRGAWRQWGHAMAGWRDGILGKRGMPPWLR</sequence>
<dbReference type="OrthoDB" id="9771846at2"/>
<keyword evidence="2" id="KW-0328">Glycosyltransferase</keyword>
<dbReference type="EMBL" id="MDDS01000068">
    <property type="protein sequence ID" value="ODP36473.1"/>
    <property type="molecule type" value="Genomic_DNA"/>
</dbReference>
<evidence type="ECO:0000259" key="4">
    <source>
        <dbReference type="Pfam" id="PF00535"/>
    </source>
</evidence>
<feature type="domain" description="Glycosyltransferase 2-like" evidence="4">
    <location>
        <begin position="6"/>
        <end position="138"/>
    </location>
</feature>
<evidence type="ECO:0000313" key="6">
    <source>
        <dbReference type="Proteomes" id="UP000094487"/>
    </source>
</evidence>
<organism evidence="5 6">
    <name type="scientific">Sphingomonas turrisvirgatae</name>
    <dbReference type="NCBI Taxonomy" id="1888892"/>
    <lineage>
        <taxon>Bacteria</taxon>
        <taxon>Pseudomonadati</taxon>
        <taxon>Pseudomonadota</taxon>
        <taxon>Alphaproteobacteria</taxon>
        <taxon>Sphingomonadales</taxon>
        <taxon>Sphingomonadaceae</taxon>
        <taxon>Sphingomonas</taxon>
    </lineage>
</organism>
<reference evidence="5 6" key="1">
    <citation type="submission" date="2016-08" db="EMBL/GenBank/DDBJ databases">
        <title>Draft genome of the agarase producing Sphingomonas sp. MCT13.</title>
        <authorList>
            <person name="D'Andrea M.M."/>
            <person name="Rossolini G.M."/>
            <person name="Thaller M.C."/>
        </authorList>
    </citation>
    <scope>NUCLEOTIDE SEQUENCE [LARGE SCALE GENOMIC DNA]</scope>
    <source>
        <strain evidence="5 6">MCT13</strain>
    </source>
</reference>
<dbReference type="Gene3D" id="3.90.550.10">
    <property type="entry name" value="Spore Coat Polysaccharide Biosynthesis Protein SpsA, Chain A"/>
    <property type="match status" value="1"/>
</dbReference>
<keyword evidence="6" id="KW-1185">Reference proteome</keyword>
<dbReference type="STRING" id="1888892.BFL28_05655"/>
<dbReference type="InterPro" id="IPR001173">
    <property type="entry name" value="Glyco_trans_2-like"/>
</dbReference>
<evidence type="ECO:0000256" key="3">
    <source>
        <dbReference type="ARBA" id="ARBA00022679"/>
    </source>
</evidence>
<gene>
    <name evidence="5" type="ORF">BFL28_05655</name>
</gene>
<protein>
    <submittedName>
        <fullName evidence="5">Glycosyl transferase family 2</fullName>
    </submittedName>
</protein>
<dbReference type="PANTHER" id="PTHR43179:SF12">
    <property type="entry name" value="GALACTOFURANOSYLTRANSFERASE GLFT2"/>
    <property type="match status" value="1"/>
</dbReference>
<dbReference type="GO" id="GO:0016757">
    <property type="term" value="F:glycosyltransferase activity"/>
    <property type="evidence" value="ECO:0007669"/>
    <property type="project" value="UniProtKB-KW"/>
</dbReference>
<accession>A0A1E3LRW9</accession>
<comment type="similarity">
    <text evidence="1">Belongs to the glycosyltransferase 2 family.</text>
</comment>
<dbReference type="InterPro" id="IPR029044">
    <property type="entry name" value="Nucleotide-diphossugar_trans"/>
</dbReference>
<dbReference type="PANTHER" id="PTHR43179">
    <property type="entry name" value="RHAMNOSYLTRANSFERASE WBBL"/>
    <property type="match status" value="1"/>
</dbReference>
<evidence type="ECO:0000313" key="5">
    <source>
        <dbReference type="EMBL" id="ODP36473.1"/>
    </source>
</evidence>
<keyword evidence="3 5" id="KW-0808">Transferase</keyword>
<dbReference type="SUPFAM" id="SSF53448">
    <property type="entry name" value="Nucleotide-diphospho-sugar transferases"/>
    <property type="match status" value="1"/>
</dbReference>
<dbReference type="Proteomes" id="UP000094487">
    <property type="component" value="Unassembled WGS sequence"/>
</dbReference>
<proteinExistence type="inferred from homology"/>